<evidence type="ECO:0000313" key="10">
    <source>
        <dbReference type="EMBL" id="QIX00485.1"/>
    </source>
</evidence>
<dbReference type="InterPro" id="IPR047544">
    <property type="entry name" value="RING-HC_RBR_RNF216"/>
</dbReference>
<dbReference type="Pfam" id="PF26200">
    <property type="entry name" value="Rcat_RNF216"/>
    <property type="match status" value="1"/>
</dbReference>
<feature type="domain" description="RING-type" evidence="9">
    <location>
        <begin position="271"/>
        <end position="598"/>
    </location>
</feature>
<dbReference type="GO" id="GO:0008270">
    <property type="term" value="F:zinc ion binding"/>
    <property type="evidence" value="ECO:0007669"/>
    <property type="project" value="UniProtKB-KW"/>
</dbReference>
<keyword evidence="8" id="KW-0472">Membrane</keyword>
<keyword evidence="7" id="KW-0862">Zinc</keyword>
<evidence type="ECO:0000256" key="1">
    <source>
        <dbReference type="ARBA" id="ARBA00004906"/>
    </source>
</evidence>
<evidence type="ECO:0000256" key="2">
    <source>
        <dbReference type="ARBA" id="ARBA00022679"/>
    </source>
</evidence>
<evidence type="ECO:0000259" key="9">
    <source>
        <dbReference type="PROSITE" id="PS51873"/>
    </source>
</evidence>
<evidence type="ECO:0000256" key="4">
    <source>
        <dbReference type="ARBA" id="ARBA00022737"/>
    </source>
</evidence>
<reference evidence="10 11" key="1">
    <citation type="journal article" date="2016" name="Sci. Rep.">
        <title>Peltaster fructicola genome reveals evolution from an invasive phytopathogen to an ectophytic parasite.</title>
        <authorList>
            <person name="Xu C."/>
            <person name="Chen H."/>
            <person name="Gleason M.L."/>
            <person name="Xu J.R."/>
            <person name="Liu H."/>
            <person name="Zhang R."/>
            <person name="Sun G."/>
        </authorList>
    </citation>
    <scope>NUCLEOTIDE SEQUENCE [LARGE SCALE GENOMIC DNA]</scope>
    <source>
        <strain evidence="10 11">LNHT1506</strain>
    </source>
</reference>
<dbReference type="OrthoDB" id="10009520at2759"/>
<name>A0A6H0Y0Q5_9PEZI</name>
<dbReference type="CDD" id="cd20353">
    <property type="entry name" value="Rcat_RBR_RNF216"/>
    <property type="match status" value="1"/>
</dbReference>
<sequence>MDAIPLLSKPGRLWRDKADFFKPFRKAAKDSLVGENIRPLFDPDLAHEIAEHDADLVDLNNALQTLVEVFPDVEPEVFREMLTNVSQESRVAVVTEHVLKRNITGVARITRRTLGRDAEEPRKSTYTQGLSVEDTFRGHRYHDAVQLLLYQEFKSLSHSAVKGVMAENNDSYTRSRPVLQILASKTWRSSLASLWTRKSTLEDTSTHPALFWQPGERHVPSIRSTGSTQLDRELYNMLISPLAEKKRQQQVASDHILASDLNEAEAIEAEATYDCECCFSTVTFEQIAICDTGEHMLCFDCIRRTTTEALYGQGWARSADFEKSTIRCFAPAMQECQASLASHFVERALHNADGTELWQTLRRRITNEVLLKSRLAFQRCPFCSYAEVDEMPFARYKRPAQIQHHFTRRLTPIVGYGPALIGGSIIACMVVVVLACFMLLVVTISSILGLGLLLRPSTSPPLSLGPVSLVGPLSAAIHPSLYRVHKSRQGLKFKCEDRDCGRTSCTKCLAEWRDQHVCFDNEKTSLRTTIEASATAAVKRTCPRCLLSFVKASGCNKLVCNCGYTMCYVCRSEITTREGYAHFCQHFRPSGGRCSECERCDLYGDEDEEAAIRRAAELAEQDWREQEAAKSTSRSVGAENLTARAMVDAVIGHGKRAPWYERWLDAVFEIVIAFQDD</sequence>
<keyword evidence="11" id="KW-1185">Reference proteome</keyword>
<protein>
    <recommendedName>
        <fullName evidence="9">RING-type domain-containing protein</fullName>
    </recommendedName>
</protein>
<evidence type="ECO:0000313" key="11">
    <source>
        <dbReference type="Proteomes" id="UP000503462"/>
    </source>
</evidence>
<dbReference type="CDD" id="cd16630">
    <property type="entry name" value="RING-HC_RBR_RNF216"/>
    <property type="match status" value="1"/>
</dbReference>
<keyword evidence="4" id="KW-0677">Repeat</keyword>
<keyword evidence="6" id="KW-0833">Ubl conjugation pathway</keyword>
<dbReference type="Proteomes" id="UP000503462">
    <property type="component" value="Chromosome 4"/>
</dbReference>
<dbReference type="Gene3D" id="1.20.120.1750">
    <property type="match status" value="1"/>
</dbReference>
<dbReference type="AlphaFoldDB" id="A0A6H0Y0Q5"/>
<comment type="pathway">
    <text evidence="1">Protein modification; protein ubiquitination.</text>
</comment>
<dbReference type="GO" id="GO:0016740">
    <property type="term" value="F:transferase activity"/>
    <property type="evidence" value="ECO:0007669"/>
    <property type="project" value="UniProtKB-KW"/>
</dbReference>
<keyword evidence="8" id="KW-0812">Transmembrane</keyword>
<proteinExistence type="predicted"/>
<organism evidence="10 11">
    <name type="scientific">Peltaster fructicola</name>
    <dbReference type="NCBI Taxonomy" id="286661"/>
    <lineage>
        <taxon>Eukaryota</taxon>
        <taxon>Fungi</taxon>
        <taxon>Dikarya</taxon>
        <taxon>Ascomycota</taxon>
        <taxon>Pezizomycotina</taxon>
        <taxon>Dothideomycetes</taxon>
        <taxon>Dothideomycetes incertae sedis</taxon>
        <taxon>Peltaster</taxon>
    </lineage>
</organism>
<evidence type="ECO:0000256" key="5">
    <source>
        <dbReference type="ARBA" id="ARBA00022771"/>
    </source>
</evidence>
<dbReference type="InterPro" id="IPR044066">
    <property type="entry name" value="TRIAD_supradom"/>
</dbReference>
<evidence type="ECO:0000256" key="3">
    <source>
        <dbReference type="ARBA" id="ARBA00022723"/>
    </source>
</evidence>
<dbReference type="SUPFAM" id="SSF57850">
    <property type="entry name" value="RING/U-box"/>
    <property type="match status" value="1"/>
</dbReference>
<keyword evidence="8" id="KW-1133">Transmembrane helix</keyword>
<dbReference type="InterPro" id="IPR047546">
    <property type="entry name" value="Rcat_RBR_RNF216"/>
</dbReference>
<accession>A0A6H0Y0Q5</accession>
<gene>
    <name evidence="10" type="ORF">AMS68_006002</name>
</gene>
<evidence type="ECO:0000256" key="6">
    <source>
        <dbReference type="ARBA" id="ARBA00022786"/>
    </source>
</evidence>
<feature type="transmembrane region" description="Helical" evidence="8">
    <location>
        <begin position="419"/>
        <end position="452"/>
    </location>
</feature>
<keyword evidence="2" id="KW-0808">Transferase</keyword>
<dbReference type="PROSITE" id="PS51873">
    <property type="entry name" value="TRIAD"/>
    <property type="match status" value="1"/>
</dbReference>
<keyword evidence="3" id="KW-0479">Metal-binding</keyword>
<dbReference type="PANTHER" id="PTHR22770">
    <property type="entry name" value="UBIQUITIN CONJUGATING ENZYME 7 INTERACTING PROTEIN-RELATED"/>
    <property type="match status" value="1"/>
</dbReference>
<dbReference type="Pfam" id="PF26112">
    <property type="entry name" value="UBA_RNF216"/>
    <property type="match status" value="1"/>
</dbReference>
<keyword evidence="5" id="KW-0863">Zinc-finger</keyword>
<dbReference type="Pfam" id="PF26191">
    <property type="entry name" value="RING-HC_RBR_RNF216"/>
    <property type="match status" value="1"/>
</dbReference>
<dbReference type="EMBL" id="CP051142">
    <property type="protein sequence ID" value="QIX00485.1"/>
    <property type="molecule type" value="Genomic_DNA"/>
</dbReference>
<evidence type="ECO:0000256" key="7">
    <source>
        <dbReference type="ARBA" id="ARBA00022833"/>
    </source>
</evidence>
<dbReference type="InterPro" id="IPR051628">
    <property type="entry name" value="LUBAC_E3_Ligases"/>
</dbReference>
<dbReference type="InterPro" id="IPR058758">
    <property type="entry name" value="UBA_RNF216"/>
</dbReference>
<evidence type="ECO:0000256" key="8">
    <source>
        <dbReference type="SAM" id="Phobius"/>
    </source>
</evidence>
<dbReference type="PANTHER" id="PTHR22770:SF42">
    <property type="entry name" value="FINGER PROTEIN (ZIN), PUTATIVE (AFU_ORTHOLOGUE AFUA_4G03910)-RELATED"/>
    <property type="match status" value="1"/>
</dbReference>